<reference evidence="1 2" key="1">
    <citation type="submission" date="2022-10" db="EMBL/GenBank/DDBJ databases">
        <title>Pararhodobacter sp. nov., isolated from marine algae.</title>
        <authorList>
            <person name="Choi B.J."/>
            <person name="Kim J.M."/>
            <person name="Lee J.K."/>
            <person name="Choi D.G."/>
            <person name="Jeon C.O."/>
        </authorList>
    </citation>
    <scope>NUCLEOTIDE SEQUENCE [LARGE SCALE GENOMIC DNA]</scope>
    <source>
        <strain evidence="1 2">ZQ420</strain>
    </source>
</reference>
<gene>
    <name evidence="1" type="ORF">OKW52_15905</name>
</gene>
<dbReference type="EMBL" id="JAPDFL010000001">
    <property type="protein sequence ID" value="MCW1933703.1"/>
    <property type="molecule type" value="Genomic_DNA"/>
</dbReference>
<name>A0ABT3H1X3_9RHOB</name>
<evidence type="ECO:0008006" key="3">
    <source>
        <dbReference type="Google" id="ProtNLM"/>
    </source>
</evidence>
<sequence>MRMIFVHGISQEGKSEKGILDEWLAPLRATLAKQSNDPLGRLSRIEAVFYGDLLASNSSPWLKSETLAMGAEAASDDFDEFAVDALEEMATTIGVTRREIEAEAAETTVPMGSGPHKKWLKAIVRTIEKVSPLKGTIALRVLGQAHAYIRNQHVHDLVNEKVRPIFEDDEPAIIVSHSLGTIVSYALLREFARNGRPRQSPLWLTLGSPLGIDVVRKSFAKPRVRPADISRWVNAADPEDFVALRPVLAVADFGPDIENFSDVENGPENPHSIAGYLSDERIAKAIIEAIL</sequence>
<keyword evidence="2" id="KW-1185">Reference proteome</keyword>
<evidence type="ECO:0000313" key="2">
    <source>
        <dbReference type="Proteomes" id="UP001208938"/>
    </source>
</evidence>
<dbReference type="RefSeq" id="WP_264506583.1">
    <property type="nucleotide sequence ID" value="NZ_JAPDFL010000001.1"/>
</dbReference>
<dbReference type="Proteomes" id="UP001208938">
    <property type="component" value="Unassembled WGS sequence"/>
</dbReference>
<protein>
    <recommendedName>
        <fullName evidence="3">Alpha/beta hydrolase</fullName>
    </recommendedName>
</protein>
<comment type="caution">
    <text evidence="1">The sequence shown here is derived from an EMBL/GenBank/DDBJ whole genome shotgun (WGS) entry which is preliminary data.</text>
</comment>
<accession>A0ABT3H1X3</accession>
<evidence type="ECO:0000313" key="1">
    <source>
        <dbReference type="EMBL" id="MCW1933703.1"/>
    </source>
</evidence>
<proteinExistence type="predicted"/>
<organism evidence="1 2">
    <name type="scientific">Pararhodobacter zhoushanensis</name>
    <dbReference type="NCBI Taxonomy" id="2479545"/>
    <lineage>
        <taxon>Bacteria</taxon>
        <taxon>Pseudomonadati</taxon>
        <taxon>Pseudomonadota</taxon>
        <taxon>Alphaproteobacteria</taxon>
        <taxon>Rhodobacterales</taxon>
        <taxon>Paracoccaceae</taxon>
        <taxon>Pararhodobacter</taxon>
    </lineage>
</organism>